<dbReference type="EMBL" id="ANAH02000004">
    <property type="protein sequence ID" value="EPX64343.1"/>
    <property type="molecule type" value="Genomic_DNA"/>
</dbReference>
<feature type="region of interest" description="Disordered" evidence="1">
    <location>
        <begin position="30"/>
        <end position="54"/>
    </location>
</feature>
<evidence type="ECO:0000313" key="3">
    <source>
        <dbReference type="Proteomes" id="UP000011682"/>
    </source>
</evidence>
<keyword evidence="3" id="KW-1185">Reference proteome</keyword>
<sequence>MAVHDRLPGVLGLASGVLPAVRWTHPGAWRPPTLADAHGKRRPTHGTVLPDRSR</sequence>
<proteinExistence type="predicted"/>
<evidence type="ECO:0000313" key="2">
    <source>
        <dbReference type="EMBL" id="EPX64343.1"/>
    </source>
</evidence>
<dbReference type="Proteomes" id="UP000011682">
    <property type="component" value="Unassembled WGS sequence"/>
</dbReference>
<protein>
    <submittedName>
        <fullName evidence="2">Uncharacterized protein</fullName>
    </submittedName>
</protein>
<comment type="caution">
    <text evidence="2">The sequence shown here is derived from an EMBL/GenBank/DDBJ whole genome shotgun (WGS) entry which is preliminary data.</text>
</comment>
<organism evidence="2 3">
    <name type="scientific">Cystobacter fuscus (strain ATCC 25194 / DSM 2262 / NBRC 100088 / M29)</name>
    <dbReference type="NCBI Taxonomy" id="1242864"/>
    <lineage>
        <taxon>Bacteria</taxon>
        <taxon>Pseudomonadati</taxon>
        <taxon>Myxococcota</taxon>
        <taxon>Myxococcia</taxon>
        <taxon>Myxococcales</taxon>
        <taxon>Cystobacterineae</taxon>
        <taxon>Archangiaceae</taxon>
        <taxon>Cystobacter</taxon>
    </lineage>
</organism>
<dbReference type="AlphaFoldDB" id="S9R5T6"/>
<gene>
    <name evidence="2" type="ORF">D187_005477</name>
</gene>
<name>S9R5T6_CYSF2</name>
<accession>S9R5T6</accession>
<evidence type="ECO:0000256" key="1">
    <source>
        <dbReference type="SAM" id="MobiDB-lite"/>
    </source>
</evidence>
<reference evidence="2" key="1">
    <citation type="submission" date="2013-05" db="EMBL/GenBank/DDBJ databases">
        <title>Genome assembly of Cystobacter fuscus DSM 2262.</title>
        <authorList>
            <person name="Sharma G."/>
            <person name="Khatri I."/>
            <person name="Kaur C."/>
            <person name="Mayilraj S."/>
            <person name="Subramanian S."/>
        </authorList>
    </citation>
    <scope>NUCLEOTIDE SEQUENCE [LARGE SCALE GENOMIC DNA]</scope>
    <source>
        <strain evidence="2">DSM 2262</strain>
    </source>
</reference>